<dbReference type="Proteomes" id="UP001151071">
    <property type="component" value="Unassembled WGS sequence"/>
</dbReference>
<evidence type="ECO:0000256" key="4">
    <source>
        <dbReference type="ARBA" id="ARBA00023163"/>
    </source>
</evidence>
<dbReference type="Gene3D" id="1.10.260.40">
    <property type="entry name" value="lambda repressor-like DNA-binding domains"/>
    <property type="match status" value="1"/>
</dbReference>
<feature type="domain" description="HTH lacI-type" evidence="5">
    <location>
        <begin position="2"/>
        <end position="56"/>
    </location>
</feature>
<sequence>MATIRDVARLAGVSVATVSRVLNQNGYVNKETEQKVRKAIEQLRYEPNAVARGLAGKQTGTIALILPDITNPFFPEMARGVEDAAQAQGYTVILCNSDDQGQKEKSYIEMLRKKYVDGIIFASNTLGQEDVEQMRSSNIPLVVLDRAPTRQLCSVIRSQNYEGAKLAVRHLLDVGCRKIAHIYGPQELITAKKRLLGYEETVMHFPWYTPSLMVPGHFRVDGGFAAVKELWKRHPDVDGIFCGNDLMAVGALKALYQLGVRVPEDVALIGFDGIGLTELTQPELSTVAQPIYEMGSLAAKVLMETIETGVMEAKLYELEVTLVARESTKRRAEA</sequence>
<dbReference type="PRINTS" id="PR00036">
    <property type="entry name" value="HTHLACI"/>
</dbReference>
<dbReference type="InterPro" id="IPR010982">
    <property type="entry name" value="Lambda_DNA-bd_dom_sf"/>
</dbReference>
<dbReference type="InterPro" id="IPR000843">
    <property type="entry name" value="HTH_LacI"/>
</dbReference>
<dbReference type="PANTHER" id="PTHR30146">
    <property type="entry name" value="LACI-RELATED TRANSCRIPTIONAL REPRESSOR"/>
    <property type="match status" value="1"/>
</dbReference>
<dbReference type="CDD" id="cd01392">
    <property type="entry name" value="HTH_LacI"/>
    <property type="match status" value="1"/>
</dbReference>
<evidence type="ECO:0000256" key="3">
    <source>
        <dbReference type="ARBA" id="ARBA00023125"/>
    </source>
</evidence>
<dbReference type="FunFam" id="1.10.260.40:FF:000002">
    <property type="entry name" value="HTH-type transcriptional repressor PurR"/>
    <property type="match status" value="1"/>
</dbReference>
<keyword evidence="3 6" id="KW-0238">DNA-binding</keyword>
<proteinExistence type="predicted"/>
<dbReference type="SUPFAM" id="SSF53822">
    <property type="entry name" value="Periplasmic binding protein-like I"/>
    <property type="match status" value="1"/>
</dbReference>
<organism evidence="6 7">
    <name type="scientific">Brevibacillus thermoruber</name>
    <dbReference type="NCBI Taxonomy" id="33942"/>
    <lineage>
        <taxon>Bacteria</taxon>
        <taxon>Bacillati</taxon>
        <taxon>Bacillota</taxon>
        <taxon>Bacilli</taxon>
        <taxon>Bacillales</taxon>
        <taxon>Paenibacillaceae</taxon>
        <taxon>Brevibacillus</taxon>
    </lineage>
</organism>
<dbReference type="SUPFAM" id="SSF47413">
    <property type="entry name" value="lambda repressor-like DNA-binding domains"/>
    <property type="match status" value="1"/>
</dbReference>
<reference evidence="6" key="1">
    <citation type="submission" date="2022-12" db="EMBL/GenBank/DDBJ databases">
        <title>Draft genome sequence of the thermophilic strain Brevibacillus thermoruber HT42, isolated from Los Humeros, Puebla, Mexico, with biotechnological potential.</title>
        <authorList>
            <person name="Lara Sanchez J."/>
            <person name="Solis Palacios R."/>
            <person name="Bustos Baena A.S."/>
            <person name="Ruz Baez A.E."/>
            <person name="Espinosa Luna G."/>
            <person name="Oliart Ros R.M."/>
        </authorList>
    </citation>
    <scope>NUCLEOTIDE SEQUENCE</scope>
    <source>
        <strain evidence="6">HT42</strain>
    </source>
</reference>
<dbReference type="InterPro" id="IPR028082">
    <property type="entry name" value="Peripla_BP_I"/>
</dbReference>
<evidence type="ECO:0000256" key="2">
    <source>
        <dbReference type="ARBA" id="ARBA00023015"/>
    </source>
</evidence>
<dbReference type="Gene3D" id="3.40.50.2300">
    <property type="match status" value="2"/>
</dbReference>
<gene>
    <name evidence="6" type="ORF">O3V59_12620</name>
</gene>
<name>A0A9X3TRU8_9BACL</name>
<dbReference type="SMART" id="SM00354">
    <property type="entry name" value="HTH_LACI"/>
    <property type="match status" value="1"/>
</dbReference>
<dbReference type="PROSITE" id="PS50932">
    <property type="entry name" value="HTH_LACI_2"/>
    <property type="match status" value="1"/>
</dbReference>
<keyword evidence="2" id="KW-0805">Transcription regulation</keyword>
<protein>
    <recommendedName>
        <fullName evidence="1">Catabolite control protein A</fullName>
    </recommendedName>
</protein>
<dbReference type="PANTHER" id="PTHR30146:SF109">
    <property type="entry name" value="HTH-TYPE TRANSCRIPTIONAL REGULATOR GALS"/>
    <property type="match status" value="1"/>
</dbReference>
<evidence type="ECO:0000313" key="7">
    <source>
        <dbReference type="Proteomes" id="UP001151071"/>
    </source>
</evidence>
<comment type="caution">
    <text evidence="6">The sequence shown here is derived from an EMBL/GenBank/DDBJ whole genome shotgun (WGS) entry which is preliminary data.</text>
</comment>
<dbReference type="PROSITE" id="PS00356">
    <property type="entry name" value="HTH_LACI_1"/>
    <property type="match status" value="1"/>
</dbReference>
<dbReference type="EMBL" id="JAPYYP010000014">
    <property type="protein sequence ID" value="MDA5109210.1"/>
    <property type="molecule type" value="Genomic_DNA"/>
</dbReference>
<dbReference type="GO" id="GO:0003700">
    <property type="term" value="F:DNA-binding transcription factor activity"/>
    <property type="evidence" value="ECO:0007669"/>
    <property type="project" value="TreeGrafter"/>
</dbReference>
<accession>A0A9X3TRU8</accession>
<dbReference type="AlphaFoldDB" id="A0A9X3TRU8"/>
<keyword evidence="7" id="KW-1185">Reference proteome</keyword>
<evidence type="ECO:0000256" key="1">
    <source>
        <dbReference type="ARBA" id="ARBA00019435"/>
    </source>
</evidence>
<dbReference type="InterPro" id="IPR001761">
    <property type="entry name" value="Peripla_BP/Lac1_sug-bd_dom"/>
</dbReference>
<dbReference type="Pfam" id="PF00356">
    <property type="entry name" value="LacI"/>
    <property type="match status" value="1"/>
</dbReference>
<keyword evidence="4" id="KW-0804">Transcription</keyword>
<dbReference type="CDD" id="cd06267">
    <property type="entry name" value="PBP1_LacI_sugar_binding-like"/>
    <property type="match status" value="1"/>
</dbReference>
<evidence type="ECO:0000259" key="5">
    <source>
        <dbReference type="PROSITE" id="PS50932"/>
    </source>
</evidence>
<dbReference type="GO" id="GO:0000976">
    <property type="term" value="F:transcription cis-regulatory region binding"/>
    <property type="evidence" value="ECO:0007669"/>
    <property type="project" value="TreeGrafter"/>
</dbReference>
<evidence type="ECO:0000313" key="6">
    <source>
        <dbReference type="EMBL" id="MDA5109210.1"/>
    </source>
</evidence>
<dbReference type="RefSeq" id="WP_029098521.1">
    <property type="nucleotide sequence ID" value="NZ_JAPYYP010000014.1"/>
</dbReference>
<dbReference type="Pfam" id="PF00532">
    <property type="entry name" value="Peripla_BP_1"/>
    <property type="match status" value="1"/>
</dbReference>